<accession>G0EE45</accession>
<keyword evidence="2 5" id="KW-0689">Ribosomal protein</keyword>
<dbReference type="GO" id="GO:0006412">
    <property type="term" value="P:translation"/>
    <property type="evidence" value="ECO:0007669"/>
    <property type="project" value="UniProtKB-UniRule"/>
</dbReference>
<dbReference type="InterPro" id="IPR018277">
    <property type="entry name" value="Ribosomal_eS19_CS"/>
</dbReference>
<dbReference type="GeneID" id="11139715"/>
<dbReference type="InterPro" id="IPR027548">
    <property type="entry name" value="Ribosomal_eS19_archaeal"/>
</dbReference>
<evidence type="ECO:0000313" key="6">
    <source>
        <dbReference type="EMBL" id="AEM37961.1"/>
    </source>
</evidence>
<dbReference type="Gene3D" id="1.10.10.10">
    <property type="entry name" value="Winged helix-like DNA-binding domain superfamily/Winged helix DNA-binding domain"/>
    <property type="match status" value="1"/>
</dbReference>
<dbReference type="GO" id="GO:0000028">
    <property type="term" value="P:ribosomal small subunit assembly"/>
    <property type="evidence" value="ECO:0007669"/>
    <property type="project" value="TreeGrafter"/>
</dbReference>
<gene>
    <name evidence="5" type="primary">rps19e</name>
    <name evidence="6" type="ordered locus">Pyrfu_0089</name>
</gene>
<evidence type="ECO:0000256" key="3">
    <source>
        <dbReference type="ARBA" id="ARBA00023274"/>
    </source>
</evidence>
<comment type="function">
    <text evidence="5">May be involved in maturation of the 30S ribosomal subunit.</text>
</comment>
<dbReference type="SMART" id="SM01413">
    <property type="entry name" value="Ribosomal_S19e"/>
    <property type="match status" value="1"/>
</dbReference>
<dbReference type="RefSeq" id="WP_014025638.1">
    <property type="nucleotide sequence ID" value="NC_015931.1"/>
</dbReference>
<dbReference type="FunFam" id="1.10.10.10:FF:000449">
    <property type="entry name" value="30S ribosomal protein S19e"/>
    <property type="match status" value="1"/>
</dbReference>
<dbReference type="HAMAP" id="MF_01474">
    <property type="entry name" value="Ribosomal_eS19"/>
    <property type="match status" value="1"/>
</dbReference>
<dbReference type="HOGENOM" id="CLU_108559_1_0_2"/>
<dbReference type="SUPFAM" id="SSF46785">
    <property type="entry name" value="Winged helix' DNA-binding domain"/>
    <property type="match status" value="1"/>
</dbReference>
<keyword evidence="7" id="KW-1185">Reference proteome</keyword>
<sequence length="157" mass="18146">MVTALEVPADLLIKRVAEELKKYPQIRPPVWAYYVKTGVHKELPPQDPDWWYYRAASILRKLYKRGRPVGVERLRTAYGGRQNRGVAPEHFRKGSGSIIRKILQQLEAAGLVVKVRRGRTIIGRTLSPKGRSLLDNIAYEIMRELAEKNPELQKYLR</sequence>
<comment type="subunit">
    <text evidence="5">Part of the 30S ribosomal subunit.</text>
</comment>
<dbReference type="eggNOG" id="arCOG01344">
    <property type="taxonomic scope" value="Archaea"/>
</dbReference>
<dbReference type="KEGG" id="pfm:Pyrfu_0089"/>
<evidence type="ECO:0000256" key="5">
    <source>
        <dbReference type="HAMAP-Rule" id="MF_01474"/>
    </source>
</evidence>
<proteinExistence type="inferred from homology"/>
<dbReference type="Proteomes" id="UP000001037">
    <property type="component" value="Chromosome"/>
</dbReference>
<dbReference type="STRING" id="694429.Pyrfu_0089"/>
<evidence type="ECO:0000256" key="1">
    <source>
        <dbReference type="ARBA" id="ARBA00010014"/>
    </source>
</evidence>
<evidence type="ECO:0000256" key="2">
    <source>
        <dbReference type="ARBA" id="ARBA00022980"/>
    </source>
</evidence>
<dbReference type="GO" id="GO:0003723">
    <property type="term" value="F:RNA binding"/>
    <property type="evidence" value="ECO:0007669"/>
    <property type="project" value="TreeGrafter"/>
</dbReference>
<dbReference type="InterPro" id="IPR036390">
    <property type="entry name" value="WH_DNA-bd_sf"/>
</dbReference>
<evidence type="ECO:0000313" key="7">
    <source>
        <dbReference type="Proteomes" id="UP000001037"/>
    </source>
</evidence>
<dbReference type="GO" id="GO:0003735">
    <property type="term" value="F:structural constituent of ribosome"/>
    <property type="evidence" value="ECO:0007669"/>
    <property type="project" value="InterPro"/>
</dbReference>
<comment type="similarity">
    <text evidence="1 5">Belongs to the eukaryotic ribosomal protein eS19 family.</text>
</comment>
<organism evidence="6 7">
    <name type="scientific">Pyrolobus fumarii (strain DSM 11204 / 1A)</name>
    <dbReference type="NCBI Taxonomy" id="694429"/>
    <lineage>
        <taxon>Archaea</taxon>
        <taxon>Thermoproteota</taxon>
        <taxon>Thermoprotei</taxon>
        <taxon>Desulfurococcales</taxon>
        <taxon>Pyrodictiaceae</taxon>
        <taxon>Pyrolobus</taxon>
    </lineage>
</organism>
<dbReference type="NCBIfam" id="NF006811">
    <property type="entry name" value="PRK09333.1"/>
    <property type="match status" value="1"/>
</dbReference>
<dbReference type="GO" id="GO:0022627">
    <property type="term" value="C:cytosolic small ribosomal subunit"/>
    <property type="evidence" value="ECO:0007669"/>
    <property type="project" value="TreeGrafter"/>
</dbReference>
<reference evidence="6 7" key="1">
    <citation type="journal article" date="2011" name="Stand. Genomic Sci.">
        <title>Complete genome sequence of the hyperthermophilic chemolithoautotroph Pyrolobus fumarii type strain (1A).</title>
        <authorList>
            <person name="Anderson I."/>
            <person name="Goker M."/>
            <person name="Nolan M."/>
            <person name="Lucas S."/>
            <person name="Hammon N."/>
            <person name="Deshpande S."/>
            <person name="Cheng J.F."/>
            <person name="Tapia R."/>
            <person name="Han C."/>
            <person name="Goodwin L."/>
            <person name="Pitluck S."/>
            <person name="Huntemann M."/>
            <person name="Liolios K."/>
            <person name="Ivanova N."/>
            <person name="Pagani I."/>
            <person name="Mavromatis K."/>
            <person name="Ovchinikova G."/>
            <person name="Pati A."/>
            <person name="Chen A."/>
            <person name="Palaniappan K."/>
            <person name="Land M."/>
            <person name="Hauser L."/>
            <person name="Brambilla E.M."/>
            <person name="Huber H."/>
            <person name="Yasawong M."/>
            <person name="Rohde M."/>
            <person name="Spring S."/>
            <person name="Abt B."/>
            <person name="Sikorski J."/>
            <person name="Wirth R."/>
            <person name="Detter J.C."/>
            <person name="Woyke T."/>
            <person name="Bristow J."/>
            <person name="Eisen J.A."/>
            <person name="Markowitz V."/>
            <person name="Hugenholtz P."/>
            <person name="Kyrpides N.C."/>
            <person name="Klenk H.P."/>
            <person name="Lapidus A."/>
        </authorList>
    </citation>
    <scope>NUCLEOTIDE SEQUENCE [LARGE SCALE GENOMIC DNA]</scope>
    <source>
        <strain evidence="7">DSM 11204 / 1A</strain>
    </source>
</reference>
<dbReference type="AlphaFoldDB" id="G0EE45"/>
<dbReference type="OrthoDB" id="371836at2157"/>
<dbReference type="PROSITE" id="PS00628">
    <property type="entry name" value="RIBOSOMAL_S19E"/>
    <property type="match status" value="1"/>
</dbReference>
<dbReference type="EMBL" id="CP002838">
    <property type="protein sequence ID" value="AEM37961.1"/>
    <property type="molecule type" value="Genomic_DNA"/>
</dbReference>
<dbReference type="PANTHER" id="PTHR11710">
    <property type="entry name" value="40S RIBOSOMAL PROTEIN S19"/>
    <property type="match status" value="1"/>
</dbReference>
<dbReference type="InterPro" id="IPR036388">
    <property type="entry name" value="WH-like_DNA-bd_sf"/>
</dbReference>
<evidence type="ECO:0000256" key="4">
    <source>
        <dbReference type="ARBA" id="ARBA00035143"/>
    </source>
</evidence>
<dbReference type="PANTHER" id="PTHR11710:SF0">
    <property type="entry name" value="40S RIBOSOMAL PROTEIN S19"/>
    <property type="match status" value="1"/>
</dbReference>
<name>G0EE45_PYRF1</name>
<dbReference type="Pfam" id="PF01090">
    <property type="entry name" value="Ribosomal_S19e"/>
    <property type="match status" value="1"/>
</dbReference>
<protein>
    <recommendedName>
        <fullName evidence="4 5">Small ribosomal subunit protein eS19</fullName>
    </recommendedName>
</protein>
<dbReference type="InterPro" id="IPR001266">
    <property type="entry name" value="Ribosomal_eS19"/>
</dbReference>
<dbReference type="InParanoid" id="G0EE45"/>
<dbReference type="FunCoup" id="G0EE45">
    <property type="interactions" value="181"/>
</dbReference>
<keyword evidence="3 5" id="KW-0687">Ribonucleoprotein</keyword>